<comment type="subcellular location">
    <subcellularLocation>
        <location evidence="6">Cytoplasm</location>
    </subcellularLocation>
</comment>
<reference evidence="8" key="1">
    <citation type="submission" date="2021-04" db="EMBL/GenBank/DDBJ databases">
        <title>Genome based classification of Actinospica acidithermotolerans sp. nov., an actinobacterium isolated from an Indonesian hot spring.</title>
        <authorList>
            <person name="Kusuma A.B."/>
            <person name="Putra K.E."/>
            <person name="Nafisah S."/>
            <person name="Loh J."/>
            <person name="Nouioui I."/>
            <person name="Goodfellow M."/>
        </authorList>
    </citation>
    <scope>NUCLEOTIDE SEQUENCE</scope>
    <source>
        <strain evidence="8">CSCA 57</strain>
    </source>
</reference>
<feature type="binding site" evidence="6">
    <location>
        <begin position="212"/>
        <end position="216"/>
    </location>
    <ligand>
        <name>ATP</name>
        <dbReference type="ChEBI" id="CHEBI:30616"/>
    </ligand>
</feature>
<dbReference type="HAMAP" id="MF_00020">
    <property type="entry name" value="Acetate_kinase"/>
    <property type="match status" value="1"/>
</dbReference>
<gene>
    <name evidence="6" type="primary">ackA</name>
    <name evidence="8" type="ORF">KDL01_21655</name>
</gene>
<evidence type="ECO:0000256" key="1">
    <source>
        <dbReference type="ARBA" id="ARBA00008748"/>
    </source>
</evidence>
<dbReference type="GO" id="GO:0005524">
    <property type="term" value="F:ATP binding"/>
    <property type="evidence" value="ECO:0007669"/>
    <property type="project" value="UniProtKB-KW"/>
</dbReference>
<keyword evidence="4 6" id="KW-0418">Kinase</keyword>
<dbReference type="NCBIfam" id="TIGR00016">
    <property type="entry name" value="ackA"/>
    <property type="match status" value="1"/>
</dbReference>
<comment type="caution">
    <text evidence="8">The sequence shown here is derived from an EMBL/GenBank/DDBJ whole genome shotgun (WGS) entry which is preliminary data.</text>
</comment>
<keyword evidence="6" id="KW-0963">Cytoplasm</keyword>
<dbReference type="GO" id="GO:0005737">
    <property type="term" value="C:cytoplasm"/>
    <property type="evidence" value="ECO:0007669"/>
    <property type="project" value="UniProtKB-SubCell"/>
</dbReference>
<dbReference type="PROSITE" id="PS01076">
    <property type="entry name" value="ACETATE_KINASE_2"/>
    <property type="match status" value="1"/>
</dbReference>
<dbReference type="PIRSF" id="PIRSF000722">
    <property type="entry name" value="Acetate_prop_kin"/>
    <property type="match status" value="1"/>
</dbReference>
<comment type="subunit">
    <text evidence="6">Homodimer.</text>
</comment>
<accession>A0A941EP03</accession>
<feature type="active site" description="Proton donor/acceptor" evidence="6">
    <location>
        <position position="152"/>
    </location>
</feature>
<evidence type="ECO:0000256" key="7">
    <source>
        <dbReference type="RuleBase" id="RU003835"/>
    </source>
</evidence>
<dbReference type="GO" id="GO:0008776">
    <property type="term" value="F:acetate kinase activity"/>
    <property type="evidence" value="ECO:0007669"/>
    <property type="project" value="UniProtKB-UniRule"/>
</dbReference>
<dbReference type="Pfam" id="PF00871">
    <property type="entry name" value="Acetate_kinase"/>
    <property type="match status" value="1"/>
</dbReference>
<comment type="similarity">
    <text evidence="1 6 7">Belongs to the acetokinase family.</text>
</comment>
<dbReference type="CDD" id="cd24010">
    <property type="entry name" value="ASKHA_NBD_AcK_PK"/>
    <property type="match status" value="1"/>
</dbReference>
<evidence type="ECO:0000256" key="5">
    <source>
        <dbReference type="ARBA" id="ARBA00022840"/>
    </source>
</evidence>
<keyword evidence="6" id="KW-0479">Metal-binding</keyword>
<dbReference type="PRINTS" id="PR00471">
    <property type="entry name" value="ACETATEKNASE"/>
</dbReference>
<feature type="binding site" evidence="6">
    <location>
        <begin position="334"/>
        <end position="338"/>
    </location>
    <ligand>
        <name>ATP</name>
        <dbReference type="ChEBI" id="CHEBI:30616"/>
    </ligand>
</feature>
<evidence type="ECO:0000256" key="6">
    <source>
        <dbReference type="HAMAP-Rule" id="MF_00020"/>
    </source>
</evidence>
<feature type="site" description="Transition state stabilizer" evidence="6">
    <location>
        <position position="245"/>
    </location>
</feature>
<evidence type="ECO:0000256" key="3">
    <source>
        <dbReference type="ARBA" id="ARBA00022741"/>
    </source>
</evidence>
<name>A0A941EP03_9ACTN</name>
<sequence length="404" mass="42801">MTQAVLVLNVGSSSIKYQLLALDDAGEGERLATGLVERIGGQDPGKLSHRPAGAEALECTEVFASHAQALDAVLDAFRTAGPDLDEVKPTAVGHRVVHGGSRFTTATVLDDEVVSSLGELNPLAPLHNPPNLTGIEVARAAFPGVPQVAVFDTAFHQTLPPAAYTYAVPREWREEYSVRRYGFHGTSHAYVSRRAARFLARPVEEANVIVLHLGNGASVCAVERGRSVETSMGLTPLEGLVMGTRSGDLDPAVPAYLQRVAGLDADAVDRVLNRSSGLLGLAGSNDLRDVNRDAEAGDEDARLAHAVYCHRIRKYVGAYYAVLGRVDAVVFTAGVGENDARTRALSMQGLEGLGIEVDPVRNASAERGERSVSAPGTRVPVLVIPTDEEIEIARQTLGALGHAA</sequence>
<evidence type="ECO:0000256" key="4">
    <source>
        <dbReference type="ARBA" id="ARBA00022777"/>
    </source>
</evidence>
<dbReference type="GO" id="GO:0000287">
    <property type="term" value="F:magnesium ion binding"/>
    <property type="evidence" value="ECO:0007669"/>
    <property type="project" value="UniProtKB-UniRule"/>
</dbReference>
<dbReference type="InterPro" id="IPR043129">
    <property type="entry name" value="ATPase_NBD"/>
</dbReference>
<dbReference type="EC" id="2.7.2.1" evidence="6"/>
<comment type="pathway">
    <text evidence="6">Metabolic intermediate biosynthesis; acetyl-CoA biosynthesis; acetyl-CoA from acetate: step 1/2.</text>
</comment>
<dbReference type="InterPro" id="IPR004372">
    <property type="entry name" value="Ac/propionate_kinase"/>
</dbReference>
<comment type="catalytic activity">
    <reaction evidence="6">
        <text>acetate + ATP = acetyl phosphate + ADP</text>
        <dbReference type="Rhea" id="RHEA:11352"/>
        <dbReference type="ChEBI" id="CHEBI:22191"/>
        <dbReference type="ChEBI" id="CHEBI:30089"/>
        <dbReference type="ChEBI" id="CHEBI:30616"/>
        <dbReference type="ChEBI" id="CHEBI:456216"/>
        <dbReference type="EC" id="2.7.2.1"/>
    </reaction>
</comment>
<feature type="binding site" evidence="6">
    <location>
        <position position="9"/>
    </location>
    <ligand>
        <name>Mg(2+)</name>
        <dbReference type="ChEBI" id="CHEBI:18420"/>
    </ligand>
</feature>
<keyword evidence="5 6" id="KW-0067">ATP-binding</keyword>
<evidence type="ECO:0000313" key="9">
    <source>
        <dbReference type="Proteomes" id="UP000675781"/>
    </source>
</evidence>
<feature type="binding site" evidence="6">
    <location>
        <begin position="286"/>
        <end position="288"/>
    </location>
    <ligand>
        <name>ATP</name>
        <dbReference type="ChEBI" id="CHEBI:30616"/>
    </ligand>
</feature>
<keyword evidence="9" id="KW-1185">Reference proteome</keyword>
<dbReference type="EMBL" id="JAGSOG010000114">
    <property type="protein sequence ID" value="MBR7835895.1"/>
    <property type="molecule type" value="Genomic_DNA"/>
</dbReference>
<dbReference type="Gene3D" id="3.30.420.40">
    <property type="match status" value="2"/>
</dbReference>
<feature type="site" description="Transition state stabilizer" evidence="6">
    <location>
        <position position="184"/>
    </location>
</feature>
<feature type="binding site" evidence="6">
    <location>
        <position position="16"/>
    </location>
    <ligand>
        <name>ATP</name>
        <dbReference type="ChEBI" id="CHEBI:30616"/>
    </ligand>
</feature>
<feature type="binding site" evidence="6">
    <location>
        <position position="388"/>
    </location>
    <ligand>
        <name>Mg(2+)</name>
        <dbReference type="ChEBI" id="CHEBI:18420"/>
    </ligand>
</feature>
<dbReference type="SUPFAM" id="SSF53067">
    <property type="entry name" value="Actin-like ATPase domain"/>
    <property type="match status" value="2"/>
</dbReference>
<evidence type="ECO:0000256" key="2">
    <source>
        <dbReference type="ARBA" id="ARBA00022679"/>
    </source>
</evidence>
<proteinExistence type="inferred from homology"/>
<keyword evidence="3 6" id="KW-0547">Nucleotide-binding</keyword>
<feature type="binding site" evidence="6">
    <location>
        <position position="95"/>
    </location>
    <ligand>
        <name>substrate</name>
    </ligand>
</feature>
<dbReference type="GO" id="GO:0006085">
    <property type="term" value="P:acetyl-CoA biosynthetic process"/>
    <property type="evidence" value="ECO:0007669"/>
    <property type="project" value="UniProtKB-UniRule"/>
</dbReference>
<keyword evidence="6" id="KW-0460">Magnesium</keyword>
<dbReference type="RefSeq" id="WP_212530385.1">
    <property type="nucleotide sequence ID" value="NZ_JAGSOG010000114.1"/>
</dbReference>
<dbReference type="PANTHER" id="PTHR21060:SF15">
    <property type="entry name" value="ACETATE KINASE-RELATED"/>
    <property type="match status" value="1"/>
</dbReference>
<protein>
    <recommendedName>
        <fullName evidence="6">Acetate kinase</fullName>
        <ecNumber evidence="6">2.7.2.1</ecNumber>
    </recommendedName>
    <alternativeName>
        <fullName evidence="6">Acetokinase</fullName>
    </alternativeName>
</protein>
<dbReference type="Proteomes" id="UP000675781">
    <property type="component" value="Unassembled WGS sequence"/>
</dbReference>
<dbReference type="PROSITE" id="PS01075">
    <property type="entry name" value="ACETATE_KINASE_1"/>
    <property type="match status" value="1"/>
</dbReference>
<comment type="function">
    <text evidence="6">Catalyzes the formation of acetyl phosphate from acetate and ATP. Can also catalyze the reverse reaction.</text>
</comment>
<dbReference type="InterPro" id="IPR023865">
    <property type="entry name" value="Aliphatic_acid_kinase_CS"/>
</dbReference>
<comment type="cofactor">
    <cofactor evidence="6">
        <name>Mg(2+)</name>
        <dbReference type="ChEBI" id="CHEBI:18420"/>
    </cofactor>
    <cofactor evidence="6">
        <name>Mn(2+)</name>
        <dbReference type="ChEBI" id="CHEBI:29035"/>
    </cofactor>
    <text evidence="6">Mg(2+). Can also accept Mn(2+).</text>
</comment>
<evidence type="ECO:0000313" key="8">
    <source>
        <dbReference type="EMBL" id="MBR7835895.1"/>
    </source>
</evidence>
<dbReference type="InterPro" id="IPR000890">
    <property type="entry name" value="Aliphatic_acid_kin_short-chain"/>
</dbReference>
<keyword evidence="2 6" id="KW-0808">Transferase</keyword>
<organism evidence="8 9">
    <name type="scientific">Actinospica durhamensis</name>
    <dbReference type="NCBI Taxonomy" id="1508375"/>
    <lineage>
        <taxon>Bacteria</taxon>
        <taxon>Bacillati</taxon>
        <taxon>Actinomycetota</taxon>
        <taxon>Actinomycetes</taxon>
        <taxon>Catenulisporales</taxon>
        <taxon>Actinospicaceae</taxon>
        <taxon>Actinospica</taxon>
    </lineage>
</organism>
<dbReference type="GO" id="GO:0006083">
    <property type="term" value="P:acetate metabolic process"/>
    <property type="evidence" value="ECO:0007669"/>
    <property type="project" value="TreeGrafter"/>
</dbReference>
<dbReference type="PANTHER" id="PTHR21060">
    <property type="entry name" value="ACETATE KINASE"/>
    <property type="match status" value="1"/>
</dbReference>
<dbReference type="AlphaFoldDB" id="A0A941EP03"/>